<name>A0A1I0ZF14_9FIRM</name>
<keyword evidence="2" id="KW-1185">Reference proteome</keyword>
<accession>A0A1I0ZF14</accession>
<organism evidence="1 2">
    <name type="scientific">Acetitomaculum ruminis DSM 5522</name>
    <dbReference type="NCBI Taxonomy" id="1120918"/>
    <lineage>
        <taxon>Bacteria</taxon>
        <taxon>Bacillati</taxon>
        <taxon>Bacillota</taxon>
        <taxon>Clostridia</taxon>
        <taxon>Lachnospirales</taxon>
        <taxon>Lachnospiraceae</taxon>
        <taxon>Acetitomaculum</taxon>
    </lineage>
</organism>
<evidence type="ECO:0000313" key="2">
    <source>
        <dbReference type="Proteomes" id="UP000198838"/>
    </source>
</evidence>
<dbReference type="RefSeq" id="WP_092873173.1">
    <property type="nucleotide sequence ID" value="NZ_FOJY01000014.1"/>
</dbReference>
<dbReference type="AlphaFoldDB" id="A0A1I0ZF14"/>
<proteinExistence type="predicted"/>
<dbReference type="Proteomes" id="UP000198838">
    <property type="component" value="Unassembled WGS sequence"/>
</dbReference>
<evidence type="ECO:0000313" key="1">
    <source>
        <dbReference type="EMBL" id="SFB23120.1"/>
    </source>
</evidence>
<protein>
    <submittedName>
        <fullName evidence="1">Uncharacterized protein</fullName>
    </submittedName>
</protein>
<gene>
    <name evidence="1" type="ORF">SAMN05216249_11439</name>
</gene>
<dbReference type="STRING" id="1120918.SAMN05216249_11439"/>
<dbReference type="EMBL" id="FOJY01000014">
    <property type="protein sequence ID" value="SFB23120.1"/>
    <property type="molecule type" value="Genomic_DNA"/>
</dbReference>
<reference evidence="1 2" key="1">
    <citation type="submission" date="2016-10" db="EMBL/GenBank/DDBJ databases">
        <authorList>
            <person name="de Groot N.N."/>
        </authorList>
    </citation>
    <scope>NUCLEOTIDE SEQUENCE [LARGE SCALE GENOMIC DNA]</scope>
    <source>
        <strain evidence="1 2">DSM 5522</strain>
    </source>
</reference>
<sequence>MNIESLNLYNTDNISVYNNPINKNHSDTLLSRNEQNFDTYEKSENIDCYENYSKYREKFSMPESIFSDHYAWDMQTKIAYYMNDFYSGKVSQSDLENFFKKCCESMRIYRTQKHQTTGNNLNDNKQILSQMYEFFAMDNLRAANRANEIEGDIQTQKYGGVQRYLVYYNSDYYYKCQDTKMLLRDFLKNVEGDWDLPSIDPQKIEDNSRKHYADGKFSFNILWNDTFKSSLKNAKIENVNFVPPKNFKLFFNINASNGDRILNICSDKDNYDFDAPFTIGYYGILGTQEFDLNELLSELSISKKSKNQKSQKDIFIGLPVLTKWYSFKSNKNHFWGIMYYVEGDRKYHFKSF</sequence>
<dbReference type="OrthoDB" id="2040678at2"/>